<organism evidence="2 3">
    <name type="scientific">Nocardiopsis metallicus</name>
    <dbReference type="NCBI Taxonomy" id="179819"/>
    <lineage>
        <taxon>Bacteria</taxon>
        <taxon>Bacillati</taxon>
        <taxon>Actinomycetota</taxon>
        <taxon>Actinomycetes</taxon>
        <taxon>Streptosporangiales</taxon>
        <taxon>Nocardiopsidaceae</taxon>
        <taxon>Nocardiopsis</taxon>
    </lineage>
</organism>
<comment type="caution">
    <text evidence="2">The sequence shown here is derived from an EMBL/GenBank/DDBJ whole genome shotgun (WGS) entry which is preliminary data.</text>
</comment>
<proteinExistence type="predicted"/>
<reference evidence="2 3" key="1">
    <citation type="submission" date="2020-08" db="EMBL/GenBank/DDBJ databases">
        <title>Sequencing the genomes of 1000 actinobacteria strains.</title>
        <authorList>
            <person name="Klenk H.-P."/>
        </authorList>
    </citation>
    <scope>NUCLEOTIDE SEQUENCE [LARGE SCALE GENOMIC DNA]</scope>
    <source>
        <strain evidence="2 3">DSM 44598</strain>
    </source>
</reference>
<evidence type="ECO:0008006" key="4">
    <source>
        <dbReference type="Google" id="ProtNLM"/>
    </source>
</evidence>
<evidence type="ECO:0000313" key="2">
    <source>
        <dbReference type="EMBL" id="MBB5491907.1"/>
    </source>
</evidence>
<keyword evidence="3" id="KW-1185">Reference proteome</keyword>
<dbReference type="Pfam" id="PF05331">
    <property type="entry name" value="DUF742"/>
    <property type="match status" value="1"/>
</dbReference>
<dbReference type="EMBL" id="JACHDO010000001">
    <property type="protein sequence ID" value="MBB5491907.1"/>
    <property type="molecule type" value="Genomic_DNA"/>
</dbReference>
<gene>
    <name evidence="2" type="ORF">HNR07_003044</name>
</gene>
<dbReference type="PANTHER" id="PTHR36221">
    <property type="entry name" value="DUF742 DOMAIN-CONTAINING PROTEIN"/>
    <property type="match status" value="1"/>
</dbReference>
<dbReference type="Proteomes" id="UP000579647">
    <property type="component" value="Unassembled WGS sequence"/>
</dbReference>
<dbReference type="PANTHER" id="PTHR36221:SF1">
    <property type="entry name" value="DUF742 DOMAIN-CONTAINING PROTEIN"/>
    <property type="match status" value="1"/>
</dbReference>
<protein>
    <recommendedName>
        <fullName evidence="4">DUF742 domain-containing protein</fullName>
    </recommendedName>
</protein>
<feature type="region of interest" description="Disordered" evidence="1">
    <location>
        <begin position="105"/>
        <end position="127"/>
    </location>
</feature>
<feature type="compositionally biased region" description="Basic and acidic residues" evidence="1">
    <location>
        <begin position="16"/>
        <end position="25"/>
    </location>
</feature>
<feature type="region of interest" description="Disordered" evidence="1">
    <location>
        <begin position="1"/>
        <end position="25"/>
    </location>
</feature>
<dbReference type="InterPro" id="IPR007995">
    <property type="entry name" value="DUF742"/>
</dbReference>
<dbReference type="AlphaFoldDB" id="A0A840WJQ0"/>
<sequence>MNTDPLPSGGPGTDPRGGDSLKAEAPDRLYTVTGGRGDADDPALDAVALVVAESEPAPDMQSEHAAILRLCRRPVAVVEISAELGLPVSVVRILLVDLLDTGAVTARHPVPAPSRPSSPQTGPRHDPDTLKQVLLALQRL</sequence>
<evidence type="ECO:0000256" key="1">
    <source>
        <dbReference type="SAM" id="MobiDB-lite"/>
    </source>
</evidence>
<evidence type="ECO:0000313" key="3">
    <source>
        <dbReference type="Proteomes" id="UP000579647"/>
    </source>
</evidence>
<accession>A0A840WJQ0</accession>
<dbReference type="RefSeq" id="WP_184365504.1">
    <property type="nucleotide sequence ID" value="NZ_BAAAKM010000021.1"/>
</dbReference>
<name>A0A840WJQ0_9ACTN</name>